<organism evidence="1 2">
    <name type="scientific">Janthinobacterium lividum</name>
    <dbReference type="NCBI Taxonomy" id="29581"/>
    <lineage>
        <taxon>Bacteria</taxon>
        <taxon>Pseudomonadati</taxon>
        <taxon>Pseudomonadota</taxon>
        <taxon>Betaproteobacteria</taxon>
        <taxon>Burkholderiales</taxon>
        <taxon>Oxalobacteraceae</taxon>
        <taxon>Janthinobacterium</taxon>
    </lineage>
</organism>
<dbReference type="Pfam" id="PF00023">
    <property type="entry name" value="Ank"/>
    <property type="match status" value="1"/>
</dbReference>
<dbReference type="InterPro" id="IPR002110">
    <property type="entry name" value="Ankyrin_rpt"/>
</dbReference>
<dbReference type="Proteomes" id="UP000179840">
    <property type="component" value="Unassembled WGS sequence"/>
</dbReference>
<evidence type="ECO:0000313" key="2">
    <source>
        <dbReference type="Proteomes" id="UP000179840"/>
    </source>
</evidence>
<comment type="caution">
    <text evidence="1">The sequence shown here is derived from an EMBL/GenBank/DDBJ whole genome shotgun (WGS) entry which is preliminary data.</text>
</comment>
<sequence length="235" mass="25702">MVSINDDKSLKLALITEDLQGDQSKDGFVAVCEQARAAMSAHDIGSDFRRAYLSCMSDPKVLVSQIQADMMDNYMIAAFACMELGVPKHFPLIAWAALNKMDFEGLRGEIACMRALMWGGFDVNGQTPEGGISALHAMCNLKWGRGAHPRAVHHLIENGANVNIQSATGDTPMTTLCGNATWNEDIDRTFYLLFDAGADLEIEAADGASAWLLLQSQQKENPHPLREQLISDLSE</sequence>
<dbReference type="AlphaFoldDB" id="A0A1S1UBC1"/>
<dbReference type="InterPro" id="IPR036770">
    <property type="entry name" value="Ankyrin_rpt-contain_sf"/>
</dbReference>
<name>A0A1S1UBC1_9BURK</name>
<dbReference type="EMBL" id="LFKP01000005">
    <property type="protein sequence ID" value="OHV97742.1"/>
    <property type="molecule type" value="Genomic_DNA"/>
</dbReference>
<reference evidence="1 2" key="1">
    <citation type="submission" date="2015-06" db="EMBL/GenBank/DDBJ databases">
        <title>Draft genome sequencing of a biphenyl-degrading bacterium, Janthinobacterium lividum MEG1.</title>
        <authorList>
            <person name="Shimodaira J."/>
            <person name="Hatta T."/>
        </authorList>
    </citation>
    <scope>NUCLEOTIDE SEQUENCE [LARGE SCALE GENOMIC DNA]</scope>
    <source>
        <strain evidence="1 2">MEG1</strain>
    </source>
</reference>
<evidence type="ECO:0000313" key="1">
    <source>
        <dbReference type="EMBL" id="OHV97742.1"/>
    </source>
</evidence>
<accession>A0A1S1UBC1</accession>
<gene>
    <name evidence="1" type="ORF">AKG95_11390</name>
</gene>
<dbReference type="Gene3D" id="1.25.40.20">
    <property type="entry name" value="Ankyrin repeat-containing domain"/>
    <property type="match status" value="1"/>
</dbReference>
<dbReference type="RefSeq" id="WP_071076908.1">
    <property type="nucleotide sequence ID" value="NZ_LFKP01000005.1"/>
</dbReference>
<proteinExistence type="predicted"/>
<protein>
    <submittedName>
        <fullName evidence="1">Uncharacterized protein</fullName>
    </submittedName>
</protein>
<dbReference type="SUPFAM" id="SSF48403">
    <property type="entry name" value="Ankyrin repeat"/>
    <property type="match status" value="1"/>
</dbReference>